<proteinExistence type="predicted"/>
<sequence>MNAVQSRSLEGGTQPEQTHVQIIRHFGHVALLKKFPNTLHVNSSNAVSDPSMPMALRTYTRTPLNGVTTPQYFHESLDKGIW</sequence>
<accession>A0AAD7R040</accession>
<keyword evidence="2" id="KW-1185">Reference proteome</keyword>
<dbReference type="Proteomes" id="UP001221898">
    <property type="component" value="Unassembled WGS sequence"/>
</dbReference>
<dbReference type="AlphaFoldDB" id="A0AAD7R040"/>
<protein>
    <submittedName>
        <fullName evidence="1">Uncharacterized protein</fullName>
    </submittedName>
</protein>
<evidence type="ECO:0000313" key="2">
    <source>
        <dbReference type="Proteomes" id="UP001221898"/>
    </source>
</evidence>
<gene>
    <name evidence="1" type="ORF">AAFF_G00199520</name>
</gene>
<reference evidence="1" key="1">
    <citation type="journal article" date="2023" name="Science">
        <title>Genome structures resolve the early diversification of teleost fishes.</title>
        <authorList>
            <person name="Parey E."/>
            <person name="Louis A."/>
            <person name="Montfort J."/>
            <person name="Bouchez O."/>
            <person name="Roques C."/>
            <person name="Iampietro C."/>
            <person name="Lluch J."/>
            <person name="Castinel A."/>
            <person name="Donnadieu C."/>
            <person name="Desvignes T."/>
            <person name="Floi Bucao C."/>
            <person name="Jouanno E."/>
            <person name="Wen M."/>
            <person name="Mejri S."/>
            <person name="Dirks R."/>
            <person name="Jansen H."/>
            <person name="Henkel C."/>
            <person name="Chen W.J."/>
            <person name="Zahm M."/>
            <person name="Cabau C."/>
            <person name="Klopp C."/>
            <person name="Thompson A.W."/>
            <person name="Robinson-Rechavi M."/>
            <person name="Braasch I."/>
            <person name="Lecointre G."/>
            <person name="Bobe J."/>
            <person name="Postlethwait J.H."/>
            <person name="Berthelot C."/>
            <person name="Roest Crollius H."/>
            <person name="Guiguen Y."/>
        </authorList>
    </citation>
    <scope>NUCLEOTIDE SEQUENCE</scope>
    <source>
        <strain evidence="1">NC1722</strain>
    </source>
</reference>
<organism evidence="1 2">
    <name type="scientific">Aldrovandia affinis</name>
    <dbReference type="NCBI Taxonomy" id="143900"/>
    <lineage>
        <taxon>Eukaryota</taxon>
        <taxon>Metazoa</taxon>
        <taxon>Chordata</taxon>
        <taxon>Craniata</taxon>
        <taxon>Vertebrata</taxon>
        <taxon>Euteleostomi</taxon>
        <taxon>Actinopterygii</taxon>
        <taxon>Neopterygii</taxon>
        <taxon>Teleostei</taxon>
        <taxon>Notacanthiformes</taxon>
        <taxon>Halosauridae</taxon>
        <taxon>Aldrovandia</taxon>
    </lineage>
</organism>
<evidence type="ECO:0000313" key="1">
    <source>
        <dbReference type="EMBL" id="KAJ8347456.1"/>
    </source>
</evidence>
<name>A0AAD7R040_9TELE</name>
<comment type="caution">
    <text evidence="1">The sequence shown here is derived from an EMBL/GenBank/DDBJ whole genome shotgun (WGS) entry which is preliminary data.</text>
</comment>
<dbReference type="EMBL" id="JAINUG010002660">
    <property type="protein sequence ID" value="KAJ8347456.1"/>
    <property type="molecule type" value="Genomic_DNA"/>
</dbReference>